<dbReference type="FunFam" id="1.10.287.70:FF:000086">
    <property type="entry name" value="Polycystic kidney disease 2"/>
    <property type="match status" value="1"/>
</dbReference>
<dbReference type="InterPro" id="IPR013122">
    <property type="entry name" value="PKD1_2_channel"/>
</dbReference>
<dbReference type="InterPro" id="IPR002859">
    <property type="entry name" value="PKD/REJ-like"/>
</dbReference>
<proteinExistence type="inferred from homology"/>
<dbReference type="RefSeq" id="XP_066910529.1">
    <property type="nucleotide sequence ID" value="XM_067054428.1"/>
</dbReference>
<feature type="domain" description="PLAT" evidence="11">
    <location>
        <begin position="1862"/>
        <end position="1977"/>
    </location>
</feature>
<evidence type="ECO:0000256" key="5">
    <source>
        <dbReference type="ARBA" id="ARBA00022989"/>
    </source>
</evidence>
<evidence type="ECO:0000256" key="1">
    <source>
        <dbReference type="ARBA" id="ARBA00004141"/>
    </source>
</evidence>
<dbReference type="Pfam" id="PF20519">
    <property type="entry name" value="Polycystin_dom"/>
    <property type="match status" value="1"/>
</dbReference>
<feature type="transmembrane region" description="Helical" evidence="9">
    <location>
        <begin position="2023"/>
        <end position="2044"/>
    </location>
</feature>
<comment type="caution">
    <text evidence="7">Lacks conserved residue(s) required for the propagation of feature annotation.</text>
</comment>
<sequence>MKKLVLLICLIHLFAPSQVDCQNFTFPLANYGANQLKYVWLNAIAKDINQLCFQQSTFNPQYSIQVFDLLFCSQTVPTSKYFSSISTPANETCQPSLSQCETSNYTVNALGDGIKNFEFTENQTFVAGSVGNIVFNGEYDQNYNITYTMDDDDATEKTLSTDPFTWMFDTPGYHKYTVKLNTGYFDDVMLKFSEMVNVDFAPDSFGESVKIWGPTSLEENEEGLWTFNSRSVSNGSLLIRITQNDILINDGEMNVTAGVSVWAVGMKSRDIKILGGTSVPSNGFFIIPDLTFETDGYLYQIEGDFKQVGSLNILILRPVCSSQEYCISTGSCCSTPDGLNLTESLTIPSKRGDWSNIPDQFIVVRSILVRISSPGHNTIDISYPSIAIKKGDLVGYHQTTTSAQFNTESTPSQYNIFQATGNPEENTRFYSSDITTKHYMKPKLRFYYSDFFGFEYRRRFTVAGSYKITSQYENGPIEKRWVTVQKSVGTLRIDNANPPPHVDINAQNLRFQVSVDYGTSLIYEFIITGPDEYNRTIKAGSNNYYQFTANEISELALGEYNLTARASNLISSTQKSTSFKLLEKITRQDLFVSNLTVYRNEEIQIDVTIHNGNEIDFEIDLGEGDVQTDFFPIANPTIKRTFTKSYSECGQKAITVKVKNPLSAGNTWENLPSPSVSKRNIVIICPLGDLQIETDPVFSASRVLEISGGVEVELKVDMRNGTFPEYLIEWGDGVSDNVDQTNKIVPEVFYEKHTYTGETTYYLTVTAIDKLQNEIKSDTVKIIVSTCSVPELFFSYGTPSEPLQYTRGQSIPMVGYWVKLPDCVDTVQREYKYMNATFKSNDGSTNDKIEFSFDLSLRKLSYTVQPRSYEPGSYTVNLIMSFKGELYQYSGYFRIVQSPLQAVISNNDFQTLPTRHKDGSFYNSVIDAKQSRDPDDPRLGYSGLNFTWFCRLKTENDTKVQIEIQKRNDTNVEYKCLNKVWNETQPFGKGVEAKSNAYHFLQNIEYEFRVIVQKGSRSSQDDQTVFFAEGDPPGIVLLCQDNCGSKINTQGELAYRLDCDRYPVWQQFSSKWIISYDGQPSSEHRVQERDGNCNNHNLIIYTDTPLVEAKNYTFEFQFRYYGDVGKSVYRITRQTSQIPHSGSCAVTGNNNITVDEFSDIQCQNWISEELPLSYELRYKLENGQDWILPGSSIFSRQLFTIGKREDNYKLNLRINIYSSVGQYRVEPVELYVRQTPPTVEVTADKLLDSVDTTDTQSVASLVNVFILSANVPKAGEGGGTESVENEANFGGVEIVNEDDLVAQQAKEAEVRKQATKLMSIMKSTVSNQTTFSGLAAVFTASNDFVSDKNVGEDNEALGLATDTNILASNNFIVKLSTPSQGGERLGPEQLEEYTEIALSSLSKSIDANAKGVNKATNVDSIGTATEQTDLERSEAAEKENEEKEKKKKNVQNLRETVRRLADAVGQQQVIGRKQTTIAGNNVRIGIKTMSSADDFANQQLSTDPDNPFATGVKMPPSFLNGSEFGGITVRAITDKNNVFPELNGTNNIGSEISTVSFASTNGSEIAIENSEQPFLHQIQNNPDSFQSTNVSLRFPGFAIIKAIQLDSVNCTLVMSIKALNDHDPITNLSLTNLTVLIQYNKAPSSNDYDVKIVLRNNNTEVTIGNQSPIFSANQSSLVTDVNGRSVFARKANDTSIVMWNFDQYAYASLSNNKTELYFQFNYEGPVADTYSQNNPFNFDEIEFAGAFNYSLTTLCASCRYANLTTNTWQEDGCEIIPERTRLSMTSCECNHFTSFGSFVVKPNPLKPLTLAALKDGYVLLVTVGSILLLYLVGLLFTRRADRDDSSKIGVCPLPDNRPEDRYLYEVTVNTGSRRRAGTTSNVYFTLSGDLGDTGVRVLKDPKRRTFQRSSSDVFVMTTAGSLGDLTYLKVWHDNKGGGWYLRSLEIIDLQTEERFVFIAGRWLSVDQSDGLLECSLPVAGAIELKDFNYIFSAKSRRDLSDAHIWFSIYARPPRSNFTRSQRLSVGVSLLFTAMVASCMFFGLGRGDPAEENRIGNFSFTWKQVYIAIISACITIPINVILVGLFRSIRPARVDLGESFTPSITSSHYKNEGYEGFDTDSEIYEMTENRIDSSSPSNEKLIKDGLRRQDSLHLTLSPNQTTITDKNSKTDPKKYEKSKKTKKREPFYLPHWVIYPAWCLNLIVIFGCAFIVVWYGISFGNKTSLDWLASVSIGLVQDILVIQPLKVFFVALFVALIVKKLDDEERSEIEKHVKTLAKNETWLHTSLEERDKTTIFDRIDTETAEPPNKEKLDRMRAARLKEIKMNAISREILLYLFFTCIVFILGFMTRDYRSFYQTRDLEELMLLKTRTDEDKSILKRYAPPFPFRKTHRHEHFWNWVEGFLLPELFPEKWFNISEEFNYDKNVFLFPNKLFLNDMNSKVVTGIRLRQVRVEKDSCIKAEEVRPFINIDCATGYSAARETRNDYNYNWSQPKTYKRSINPSDMPWRYQSWSDLDGYPMWAELDTYYGGGYVVELFPKWNNKANLENLKKRRWVDRHTRAVIVEFAIYNGNTNYFDSVNIIFEFPPGGGIVHYHSVITFKMYRYTDQYAFFMILCEVMFICFMIMFAIRESKVFYRTGMPYFKEFWNLVEFANIILSILAVFFNFYRDHLVKKLLSRLPRNERSPDKYINLQFAAYWDLVFTYIVALICFFVTLKFIKLLRFNRRISMLSSTLKRAWYPLMMFGICFGLVLASATMSATLIFGGNLYGYRSIGHSVSSIVSLLLGKFSYYQFESTNRVLGPVFFLSFNVFVNWIIMNMFISILNDVLIEVHTDVKLQNNDYEMVDYMLDSVKSWFGFSQSSKQKAVMQDAWEEDREEADNLANSLVKSSQMRMSRMSRRSRYSLRSQARSITSIKQEIKREARAKEKMYEYSSLQDYSAIYGGGNSRVFNTDLTFLMVEDENDDKFIDETLNKFVNCVSFLNNDEMGQTKPKSYK</sequence>
<feature type="transmembrane region" description="Helical" evidence="9">
    <location>
        <begin position="2802"/>
        <end position="2823"/>
    </location>
</feature>
<dbReference type="Pfam" id="PF02010">
    <property type="entry name" value="REJ"/>
    <property type="match status" value="1"/>
</dbReference>
<dbReference type="InterPro" id="IPR036392">
    <property type="entry name" value="PLAT/LH2_dom_sf"/>
</dbReference>
<evidence type="ECO:0000256" key="2">
    <source>
        <dbReference type="ARBA" id="ARBA00007200"/>
    </source>
</evidence>
<dbReference type="GO" id="GO:0005262">
    <property type="term" value="F:calcium channel activity"/>
    <property type="evidence" value="ECO:0007669"/>
    <property type="project" value="TreeGrafter"/>
</dbReference>
<feature type="chain" id="PRO_5029639393" description="PLAT domain-containing protein" evidence="10">
    <location>
        <begin position="22"/>
        <end position="2995"/>
    </location>
</feature>
<keyword evidence="6 9" id="KW-0472">Membrane</keyword>
<feature type="transmembrane region" description="Helical" evidence="9">
    <location>
        <begin position="2331"/>
        <end position="2348"/>
    </location>
</feature>
<protein>
    <recommendedName>
        <fullName evidence="11">PLAT domain-containing protein</fullName>
    </recommendedName>
</protein>
<dbReference type="PANTHER" id="PTHR10877:SF150">
    <property type="entry name" value="REJ DOMAIN-CONTAINING PROTEIN"/>
    <property type="match status" value="1"/>
</dbReference>
<dbReference type="Pfam" id="PF01477">
    <property type="entry name" value="PLAT"/>
    <property type="match status" value="1"/>
</dbReference>
<dbReference type="InterPro" id="IPR051223">
    <property type="entry name" value="Polycystin"/>
</dbReference>
<dbReference type="Proteomes" id="UP000594262">
    <property type="component" value="Unplaced"/>
</dbReference>
<dbReference type="InterPro" id="IPR046791">
    <property type="entry name" value="Polycystin_dom"/>
</dbReference>
<dbReference type="GeneID" id="136797845"/>
<feature type="transmembrane region" description="Helical" evidence="9">
    <location>
        <begin position="2064"/>
        <end position="2085"/>
    </location>
</feature>
<organism evidence="12 13">
    <name type="scientific">Clytia hemisphaerica</name>
    <dbReference type="NCBI Taxonomy" id="252671"/>
    <lineage>
        <taxon>Eukaryota</taxon>
        <taxon>Metazoa</taxon>
        <taxon>Cnidaria</taxon>
        <taxon>Hydrozoa</taxon>
        <taxon>Hydroidolina</taxon>
        <taxon>Leptothecata</taxon>
        <taxon>Obeliida</taxon>
        <taxon>Clytiidae</taxon>
        <taxon>Clytia</taxon>
    </lineage>
</organism>
<dbReference type="Gene3D" id="2.60.60.20">
    <property type="entry name" value="PLAT/LH2 domain"/>
    <property type="match status" value="1"/>
</dbReference>
<evidence type="ECO:0000259" key="11">
    <source>
        <dbReference type="PROSITE" id="PS50095"/>
    </source>
</evidence>
<dbReference type="SUPFAM" id="SSF49723">
    <property type="entry name" value="Lipase/lipooxygenase domain (PLAT/LH2 domain)"/>
    <property type="match status" value="1"/>
</dbReference>
<evidence type="ECO:0000256" key="4">
    <source>
        <dbReference type="ARBA" id="ARBA00022729"/>
    </source>
</evidence>
<dbReference type="GO" id="GO:0016020">
    <property type="term" value="C:membrane"/>
    <property type="evidence" value="ECO:0007669"/>
    <property type="project" value="UniProtKB-SubCell"/>
</dbReference>
<feature type="signal peptide" evidence="10">
    <location>
        <begin position="1"/>
        <end position="21"/>
    </location>
</feature>
<evidence type="ECO:0000256" key="9">
    <source>
        <dbReference type="SAM" id="Phobius"/>
    </source>
</evidence>
<feature type="transmembrane region" description="Helical" evidence="9">
    <location>
        <begin position="2234"/>
        <end position="2257"/>
    </location>
</feature>
<feature type="transmembrane region" description="Helical" evidence="9">
    <location>
        <begin position="2191"/>
        <end position="2214"/>
    </location>
</feature>
<dbReference type="InterPro" id="IPR001024">
    <property type="entry name" value="PLAT/LH2_dom"/>
</dbReference>
<keyword evidence="13" id="KW-1185">Reference proteome</keyword>
<comment type="subcellular location">
    <subcellularLocation>
        <location evidence="1">Membrane</location>
        <topology evidence="1">Multi-pass membrane protein</topology>
    </subcellularLocation>
</comment>
<feature type="transmembrane region" description="Helical" evidence="9">
    <location>
        <begin position="2608"/>
        <end position="2628"/>
    </location>
</feature>
<accession>A0A7M5V0G8</accession>
<keyword evidence="3 9" id="KW-0812">Transmembrane</keyword>
<dbReference type="InterPro" id="IPR046338">
    <property type="entry name" value="GAIN_dom_sf"/>
</dbReference>
<feature type="transmembrane region" description="Helical" evidence="9">
    <location>
        <begin position="2737"/>
        <end position="2762"/>
    </location>
</feature>
<evidence type="ECO:0000313" key="12">
    <source>
        <dbReference type="EnsemblMetazoa" id="CLYHEMP007445.1"/>
    </source>
</evidence>
<feature type="transmembrane region" description="Helical" evidence="9">
    <location>
        <begin position="2768"/>
        <end position="2790"/>
    </location>
</feature>
<dbReference type="SMART" id="SM00308">
    <property type="entry name" value="LH2"/>
    <property type="match status" value="1"/>
</dbReference>
<dbReference type="Pfam" id="PF08016">
    <property type="entry name" value="PKD_channel"/>
    <property type="match status" value="1"/>
</dbReference>
<evidence type="ECO:0000256" key="7">
    <source>
        <dbReference type="PROSITE-ProRule" id="PRU00152"/>
    </source>
</evidence>
<evidence type="ECO:0000256" key="8">
    <source>
        <dbReference type="SAM" id="MobiDB-lite"/>
    </source>
</evidence>
<dbReference type="GO" id="GO:0050982">
    <property type="term" value="P:detection of mechanical stimulus"/>
    <property type="evidence" value="ECO:0007669"/>
    <property type="project" value="TreeGrafter"/>
</dbReference>
<feature type="transmembrane region" description="Helical" evidence="9">
    <location>
        <begin position="1816"/>
        <end position="1837"/>
    </location>
</feature>
<evidence type="ECO:0000313" key="13">
    <source>
        <dbReference type="Proteomes" id="UP000594262"/>
    </source>
</evidence>
<keyword evidence="4 10" id="KW-0732">Signal</keyword>
<dbReference type="Gene3D" id="2.60.220.50">
    <property type="match status" value="1"/>
</dbReference>
<comment type="similarity">
    <text evidence="2">Belongs to the polycystin family.</text>
</comment>
<evidence type="ECO:0000256" key="3">
    <source>
        <dbReference type="ARBA" id="ARBA00022692"/>
    </source>
</evidence>
<feature type="transmembrane region" description="Helical" evidence="9">
    <location>
        <begin position="2694"/>
        <end position="2717"/>
    </location>
</feature>
<dbReference type="EnsemblMetazoa" id="CLYHEMT007445.1">
    <property type="protein sequence ID" value="CLYHEMP007445.1"/>
    <property type="gene ID" value="CLYHEMG007445"/>
</dbReference>
<feature type="region of interest" description="Disordered" evidence="8">
    <location>
        <begin position="1423"/>
        <end position="1451"/>
    </location>
</feature>
<dbReference type="OrthoDB" id="5967971at2759"/>
<name>A0A7M5V0G8_9CNID</name>
<feature type="transmembrane region" description="Helical" evidence="9">
    <location>
        <begin position="2648"/>
        <end position="2666"/>
    </location>
</feature>
<evidence type="ECO:0000256" key="6">
    <source>
        <dbReference type="ARBA" id="ARBA00023136"/>
    </source>
</evidence>
<dbReference type="RefSeq" id="XP_066910528.1">
    <property type="nucleotide sequence ID" value="XM_067054427.1"/>
</dbReference>
<feature type="compositionally biased region" description="Basic and acidic residues" evidence="8">
    <location>
        <begin position="1429"/>
        <end position="1444"/>
    </location>
</feature>
<reference evidence="12" key="1">
    <citation type="submission" date="2021-01" db="UniProtKB">
        <authorList>
            <consortium name="EnsemblMetazoa"/>
        </authorList>
    </citation>
    <scope>IDENTIFICATION</scope>
</reference>
<evidence type="ECO:0000256" key="10">
    <source>
        <dbReference type="SAM" id="SignalP"/>
    </source>
</evidence>
<keyword evidence="5 9" id="KW-1133">Transmembrane helix</keyword>
<dbReference type="PROSITE" id="PS50095">
    <property type="entry name" value="PLAT"/>
    <property type="match status" value="1"/>
</dbReference>
<dbReference type="PANTHER" id="PTHR10877">
    <property type="entry name" value="POLYCYSTIN FAMILY MEMBER"/>
    <property type="match status" value="1"/>
</dbReference>